<reference evidence="2 3" key="1">
    <citation type="submission" date="2015-01" db="EMBL/GenBank/DDBJ databases">
        <title>Enhanced salinomycin production by adjusting the supply of polyketide extender units in Streptomyce albus DSM 41398.</title>
        <authorList>
            <person name="Lu C."/>
        </authorList>
    </citation>
    <scope>NUCLEOTIDE SEQUENCE [LARGE SCALE GENOMIC DNA]</scope>
    <source>
        <strain evidence="3">ATCC 21838 / DSM 41398 / FERM P-419 / JCM 4703 / NBRC 107858</strain>
    </source>
</reference>
<dbReference type="KEGG" id="sals:SLNWT_5887"/>
<proteinExistence type="predicted"/>
<sequence length="107" mass="11815">MPPAPRPARGGRYVRLPSRPLPRRRLHQLHAPRRCPRSADHVCRRPARADRPLRSGDAGPAAGRQRLPAAGTLDRLGVEGRYAHARDVSIARRASVALMDRHIGPTC</sequence>
<dbReference type="AlphaFoldDB" id="A0A0B5ETV2"/>
<dbReference type="EMBL" id="CP010519">
    <property type="protein sequence ID" value="AJE86263.1"/>
    <property type="molecule type" value="Genomic_DNA"/>
</dbReference>
<evidence type="ECO:0000256" key="1">
    <source>
        <dbReference type="SAM" id="MobiDB-lite"/>
    </source>
</evidence>
<feature type="region of interest" description="Disordered" evidence="1">
    <location>
        <begin position="1"/>
        <end position="20"/>
    </location>
</feature>
<feature type="compositionally biased region" description="Low complexity" evidence="1">
    <location>
        <begin position="7"/>
        <end position="18"/>
    </location>
</feature>
<feature type="region of interest" description="Disordered" evidence="1">
    <location>
        <begin position="32"/>
        <end position="68"/>
    </location>
</feature>
<dbReference type="Proteomes" id="UP000031523">
    <property type="component" value="Chromosome"/>
</dbReference>
<protein>
    <submittedName>
        <fullName evidence="2">Uncharacterized protein</fullName>
    </submittedName>
</protein>
<keyword evidence="3" id="KW-1185">Reference proteome</keyword>
<gene>
    <name evidence="2" type="ORF">SLNWT_5887</name>
</gene>
<accession>A0A0B5ETV2</accession>
<feature type="compositionally biased region" description="Basic and acidic residues" evidence="1">
    <location>
        <begin position="37"/>
        <end position="54"/>
    </location>
</feature>
<name>A0A0B5ETV2_STRA4</name>
<evidence type="ECO:0000313" key="3">
    <source>
        <dbReference type="Proteomes" id="UP000031523"/>
    </source>
</evidence>
<evidence type="ECO:0000313" key="2">
    <source>
        <dbReference type="EMBL" id="AJE86263.1"/>
    </source>
</evidence>
<organism evidence="2 3">
    <name type="scientific">Streptomyces albus (strain ATCC 21838 / DSM 41398 / FERM P-419 / JCM 4703 / NBRC 107858)</name>
    <dbReference type="NCBI Taxonomy" id="1081613"/>
    <lineage>
        <taxon>Bacteria</taxon>
        <taxon>Bacillati</taxon>
        <taxon>Actinomycetota</taxon>
        <taxon>Actinomycetes</taxon>
        <taxon>Kitasatosporales</taxon>
        <taxon>Streptomycetaceae</taxon>
        <taxon>Streptomyces</taxon>
    </lineage>
</organism>